<organism evidence="1 2">
    <name type="scientific">Pistacia atlantica</name>
    <dbReference type="NCBI Taxonomy" id="434234"/>
    <lineage>
        <taxon>Eukaryota</taxon>
        <taxon>Viridiplantae</taxon>
        <taxon>Streptophyta</taxon>
        <taxon>Embryophyta</taxon>
        <taxon>Tracheophyta</taxon>
        <taxon>Spermatophyta</taxon>
        <taxon>Magnoliopsida</taxon>
        <taxon>eudicotyledons</taxon>
        <taxon>Gunneridae</taxon>
        <taxon>Pentapetalae</taxon>
        <taxon>rosids</taxon>
        <taxon>malvids</taxon>
        <taxon>Sapindales</taxon>
        <taxon>Anacardiaceae</taxon>
        <taxon>Pistacia</taxon>
    </lineage>
</organism>
<evidence type="ECO:0000313" key="2">
    <source>
        <dbReference type="Proteomes" id="UP001164250"/>
    </source>
</evidence>
<comment type="caution">
    <text evidence="1">The sequence shown here is derived from an EMBL/GenBank/DDBJ whole genome shotgun (WGS) entry which is preliminary data.</text>
</comment>
<reference evidence="2" key="1">
    <citation type="journal article" date="2023" name="G3 (Bethesda)">
        <title>Genome assembly and association tests identify interacting loci associated with vigor, precocity, and sex in interspecific pistachio rootstocks.</title>
        <authorList>
            <person name="Palmer W."/>
            <person name="Jacygrad E."/>
            <person name="Sagayaradj S."/>
            <person name="Cavanaugh K."/>
            <person name="Han R."/>
            <person name="Bertier L."/>
            <person name="Beede B."/>
            <person name="Kafkas S."/>
            <person name="Golino D."/>
            <person name="Preece J."/>
            <person name="Michelmore R."/>
        </authorList>
    </citation>
    <scope>NUCLEOTIDE SEQUENCE [LARGE SCALE GENOMIC DNA]</scope>
</reference>
<sequence length="759" mass="84946">MGENGEKPIVPKSEILDFELPADCMYSSHVGNNNASSSGSNVRSSLIGMGFSPSHVNKVIEEKGEDDLDLLLEMLLGYSEHQKSNSQSSDSLDSLFGDKDSVSQPEISPVFQPKEEPDVPDIDEDNDEKRASLLKMDFPLNLVDFALDKLGEAAPINELVDFIIAAQIAENIEKETDDMPHEDEGKNEDVNNETLFGTMDKTLHLLEMGFSENEVSLAIEKFVSGGFACFIWVCFPLYQRSTSSLHMLSVGVQMFQFQSLPSQSLVVKFILIVSLGISKNQNRGFQSHTVSQSRKLNNREETSRGKRPKELYSGNLPDGASQFRHIDFEENHKGKRPKQEYMDDSSSFLDTSWLEEKVSPIVPRSEVQTIFRSNPCKSLDKMVAKSPYFFYGDVVNTSVGCWTKISQFLYAIEPEFVSTQFFSALNRKEGYVHNLPVSKRFHILPKSPMTIEEAIPHTKKWWPSWDTRKQLSCISSGTSEISQLCDRLGKILIDSKGVPSPEQKGYILHHCQKFNLVWAGQYKLSPVDPEYLERILGYPMGHTQADENSLLQRLALLRHCFQTDTLGYHLSVLNPMFPEGLTVLSVFSGIGGAEVTLNRLGIKLKGVISVDTSEANRRILKRWWRSSGQIGELVQIEDIQTLTTKKVESLIEKFGSIDFIVCQNPVPHVSGSSSAEIDFLPGFDFSLFCEFVRVLQRVRSTMQRNRLKAEASGILVSCSGLTMTCLSPSMPKGPCLFTVSCFHSAIDTCLSPSKAKEAI</sequence>
<evidence type="ECO:0000313" key="1">
    <source>
        <dbReference type="EMBL" id="KAJ0091871.1"/>
    </source>
</evidence>
<gene>
    <name evidence="1" type="ORF">Patl1_24795</name>
</gene>
<dbReference type="EMBL" id="CM047903">
    <property type="protein sequence ID" value="KAJ0091871.1"/>
    <property type="molecule type" value="Genomic_DNA"/>
</dbReference>
<accession>A0ACC1AYV5</accession>
<name>A0ACC1AYV5_9ROSI</name>
<dbReference type="Proteomes" id="UP001164250">
    <property type="component" value="Chromosome 7"/>
</dbReference>
<keyword evidence="2" id="KW-1185">Reference proteome</keyword>
<protein>
    <submittedName>
        <fullName evidence="1">Uncharacterized protein</fullName>
    </submittedName>
</protein>
<proteinExistence type="predicted"/>